<feature type="transmembrane region" description="Helical" evidence="6">
    <location>
        <begin position="216"/>
        <end position="237"/>
    </location>
</feature>
<evidence type="ECO:0000313" key="8">
    <source>
        <dbReference type="EMBL" id="KYD32572.1"/>
    </source>
</evidence>
<evidence type="ECO:0000256" key="1">
    <source>
        <dbReference type="ARBA" id="ARBA00004651"/>
    </source>
</evidence>
<feature type="domain" description="Copper resistance protein D" evidence="7">
    <location>
        <begin position="171"/>
        <end position="268"/>
    </location>
</feature>
<evidence type="ECO:0000256" key="6">
    <source>
        <dbReference type="SAM" id="Phobius"/>
    </source>
</evidence>
<reference evidence="8 9" key="1">
    <citation type="submission" date="2016-01" db="EMBL/GenBank/DDBJ databases">
        <title>Draft Genome Sequences of Seven Thermophilic Sporeformers Isolated from Foods.</title>
        <authorList>
            <person name="Berendsen E.M."/>
            <person name="Wells-Bennik M.H."/>
            <person name="Krawcyk A.O."/>
            <person name="De Jong A."/>
            <person name="Holsappel S."/>
            <person name="Eijlander R.T."/>
            <person name="Kuipers O.P."/>
        </authorList>
    </citation>
    <scope>NUCLEOTIDE SEQUENCE [LARGE SCALE GENOMIC DNA]</scope>
    <source>
        <strain evidence="8 9">B4110</strain>
    </source>
</reference>
<feature type="transmembrane region" description="Helical" evidence="6">
    <location>
        <begin position="338"/>
        <end position="359"/>
    </location>
</feature>
<sequence length="360" mass="41108">MPFIVSLSEFFNYIFYSILAGHVALSFVPDEKKPKIIIPKPMLLLSILGIFVSTFGPVLQVIYYFSDGSNYFNQKSWSILTDFQVGKAWIFIGWMATFLWMTVYVEGSKYLQAFWLLLMILAVGYASHVASLSFWTGLFSHSIHFLAVALWTGILIHVAWFAKNLSNWTSFLKWFTPFAIGCMVIILTSGFSMMLVVVDISDYINSWVLPYGQMLLLKHISIIPLLAFALINGILLRKLSAQPNLNIRAWLKAETIIITVIFFFTSILGTSSPPHDDIDFMVKSEGASKWLEYLIGKTIITPVNLKPMFSIEGFFLILFGFMFLMMIFLSFYKKMKPYFAVVFGLLFIVCTYFGLMVSIK</sequence>
<protein>
    <recommendedName>
        <fullName evidence="7">Copper resistance protein D domain-containing protein</fullName>
    </recommendedName>
</protein>
<keyword evidence="4 6" id="KW-1133">Transmembrane helix</keyword>
<comment type="subcellular location">
    <subcellularLocation>
        <location evidence="1">Cell membrane</location>
        <topology evidence="1">Multi-pass membrane protein</topology>
    </subcellularLocation>
</comment>
<feature type="transmembrane region" description="Helical" evidence="6">
    <location>
        <begin position="114"/>
        <end position="136"/>
    </location>
</feature>
<evidence type="ECO:0000256" key="4">
    <source>
        <dbReference type="ARBA" id="ARBA00022989"/>
    </source>
</evidence>
<feature type="transmembrane region" description="Helical" evidence="6">
    <location>
        <begin position="142"/>
        <end position="162"/>
    </location>
</feature>
<dbReference type="Proteomes" id="UP000075324">
    <property type="component" value="Unassembled WGS sequence"/>
</dbReference>
<accession>A0A150N7I8</accession>
<dbReference type="AlphaFoldDB" id="A0A150N7I8"/>
<dbReference type="PATRIC" id="fig|153151.4.peg.332"/>
<dbReference type="InterPro" id="IPR008457">
    <property type="entry name" value="Cu-R_CopD_dom"/>
</dbReference>
<feature type="transmembrane region" description="Helical" evidence="6">
    <location>
        <begin position="313"/>
        <end position="331"/>
    </location>
</feature>
<dbReference type="RefSeq" id="WP_062677316.1">
    <property type="nucleotide sequence ID" value="NZ_LQYW01000011.1"/>
</dbReference>
<dbReference type="Pfam" id="PF05425">
    <property type="entry name" value="CopD"/>
    <property type="match status" value="1"/>
</dbReference>
<proteinExistence type="predicted"/>
<dbReference type="GO" id="GO:0005886">
    <property type="term" value="C:plasma membrane"/>
    <property type="evidence" value="ECO:0007669"/>
    <property type="project" value="UniProtKB-SubCell"/>
</dbReference>
<feature type="transmembrane region" description="Helical" evidence="6">
    <location>
        <begin position="13"/>
        <end position="30"/>
    </location>
</feature>
<feature type="transmembrane region" description="Helical" evidence="6">
    <location>
        <begin position="86"/>
        <end position="105"/>
    </location>
</feature>
<dbReference type="GO" id="GO:0006825">
    <property type="term" value="P:copper ion transport"/>
    <property type="evidence" value="ECO:0007669"/>
    <property type="project" value="InterPro"/>
</dbReference>
<evidence type="ECO:0000256" key="5">
    <source>
        <dbReference type="ARBA" id="ARBA00023136"/>
    </source>
</evidence>
<keyword evidence="5 6" id="KW-0472">Membrane</keyword>
<dbReference type="PANTHER" id="PTHR34820">
    <property type="entry name" value="INNER MEMBRANE PROTEIN YEBZ"/>
    <property type="match status" value="1"/>
</dbReference>
<evidence type="ECO:0000259" key="7">
    <source>
        <dbReference type="Pfam" id="PF05425"/>
    </source>
</evidence>
<keyword evidence="3 6" id="KW-0812">Transmembrane</keyword>
<dbReference type="EMBL" id="LQYW01000011">
    <property type="protein sequence ID" value="KYD32572.1"/>
    <property type="molecule type" value="Genomic_DNA"/>
</dbReference>
<keyword evidence="2" id="KW-1003">Cell membrane</keyword>
<dbReference type="PANTHER" id="PTHR34820:SF4">
    <property type="entry name" value="INNER MEMBRANE PROTEIN YEBZ"/>
    <property type="match status" value="1"/>
</dbReference>
<dbReference type="InterPro" id="IPR032694">
    <property type="entry name" value="CopC/D"/>
</dbReference>
<name>A0A150N7I8_9BACL</name>
<evidence type="ECO:0000256" key="2">
    <source>
        <dbReference type="ARBA" id="ARBA00022475"/>
    </source>
</evidence>
<feature type="transmembrane region" description="Helical" evidence="6">
    <location>
        <begin position="174"/>
        <end position="196"/>
    </location>
</feature>
<feature type="transmembrane region" description="Helical" evidence="6">
    <location>
        <begin position="42"/>
        <end position="66"/>
    </location>
</feature>
<feature type="transmembrane region" description="Helical" evidence="6">
    <location>
        <begin position="249"/>
        <end position="269"/>
    </location>
</feature>
<evidence type="ECO:0000256" key="3">
    <source>
        <dbReference type="ARBA" id="ARBA00022692"/>
    </source>
</evidence>
<gene>
    <name evidence="8" type="ORF">B4110_3643</name>
</gene>
<organism evidence="8 9">
    <name type="scientific">Parageobacillus toebii</name>
    <dbReference type="NCBI Taxonomy" id="153151"/>
    <lineage>
        <taxon>Bacteria</taxon>
        <taxon>Bacillati</taxon>
        <taxon>Bacillota</taxon>
        <taxon>Bacilli</taxon>
        <taxon>Bacillales</taxon>
        <taxon>Anoxybacillaceae</taxon>
        <taxon>Parageobacillus</taxon>
    </lineage>
</organism>
<comment type="caution">
    <text evidence="8">The sequence shown here is derived from an EMBL/GenBank/DDBJ whole genome shotgun (WGS) entry which is preliminary data.</text>
</comment>
<evidence type="ECO:0000313" key="9">
    <source>
        <dbReference type="Proteomes" id="UP000075324"/>
    </source>
</evidence>